<feature type="compositionally biased region" description="Acidic residues" evidence="8">
    <location>
        <begin position="304"/>
        <end position="330"/>
    </location>
</feature>
<evidence type="ECO:0000313" key="9">
    <source>
        <dbReference type="EMBL" id="GFS10750.1"/>
    </source>
</evidence>
<evidence type="ECO:0000256" key="7">
    <source>
        <dbReference type="PIRNR" id="PIRNR017300"/>
    </source>
</evidence>
<feature type="compositionally biased region" description="Basic and acidic residues" evidence="8">
    <location>
        <begin position="172"/>
        <end position="182"/>
    </location>
</feature>
<keyword evidence="3 7" id="KW-0698">rRNA processing</keyword>
<feature type="compositionally biased region" description="Acidic residues" evidence="8">
    <location>
        <begin position="160"/>
        <end position="171"/>
    </location>
</feature>
<feature type="compositionally biased region" description="Basic and acidic residues" evidence="8">
    <location>
        <begin position="142"/>
        <end position="152"/>
    </location>
</feature>
<reference evidence="9 10" key="1">
    <citation type="journal article" date="2021" name="Elife">
        <title>Chloroplast acquisition without the gene transfer in kleptoplastic sea slugs, Plakobranchus ocellatus.</title>
        <authorList>
            <person name="Maeda T."/>
            <person name="Takahashi S."/>
            <person name="Yoshida T."/>
            <person name="Shimamura S."/>
            <person name="Takaki Y."/>
            <person name="Nagai Y."/>
            <person name="Toyoda A."/>
            <person name="Suzuki Y."/>
            <person name="Arimoto A."/>
            <person name="Ishii H."/>
            <person name="Satoh N."/>
            <person name="Nishiyama T."/>
            <person name="Hasebe M."/>
            <person name="Maruyama T."/>
            <person name="Minagawa J."/>
            <person name="Obokata J."/>
            <person name="Shigenobu S."/>
        </authorList>
    </citation>
    <scope>NUCLEOTIDE SEQUENCE [LARGE SCALE GENOMIC DNA]</scope>
</reference>
<gene>
    <name evidence="9" type="ORF">ElyMa_006654200</name>
</gene>
<dbReference type="EMBL" id="BMAT01013347">
    <property type="protein sequence ID" value="GFS10750.1"/>
    <property type="molecule type" value="Genomic_DNA"/>
</dbReference>
<dbReference type="InterPro" id="IPR012173">
    <property type="entry name" value="Mpp10"/>
</dbReference>
<feature type="compositionally biased region" description="Acidic residues" evidence="8">
    <location>
        <begin position="245"/>
        <end position="273"/>
    </location>
</feature>
<evidence type="ECO:0000256" key="2">
    <source>
        <dbReference type="ARBA" id="ARBA00022517"/>
    </source>
</evidence>
<accession>A0AAV4ILF3</accession>
<sequence>MSQRSLSTQTMASKSMFTKSSGNGQTKEPKSSSHLSTLMMLSSQLLSHGRFNEGLPTFITRGLDSEQIWQQLELRNEHKFSISACTRDIVRMQSKRSKFKSKKRAQKVQKQTESDKEIAEDSGHSSVSDDEDENVLQAIKKRLADQPSEHSGFESFSDGDISDENEVDFDFEMDRELSKRLSDDEEIDQPPSKVAKKLSVKKTAKQKSVVDDKFFKLADMEEFLDSEDKKEERRKKKEERKETTEYDSEDDSEEDDVEIDMFNKEDDENDDVMEAMYGDFFDPPDNESLQTETETESKDKSVEEDSGSSNEEDGEGSDMEDEDDAEAEGDMDAHSGGDNDDPDSDNSSDDSMNDEEIESDNKISKPKKAVSFEKDLFGSAEDEEEESKSHDNKSSFEKKQEQLQSQAREMEEQSLREAPWELTGEATASKRPENSLLETVLDFQHTTRAAPVITDETTKSLEDYIKQRIKDKAFDDVERKEKPKEDPFEFKKRIVLDQEKSKLSLGELYEQEFLKQQQQDKEEVKADPECEKIEADLGKLFQQLDALCNFRYTPMKAGTEVKIVVNTPAITMEEVAPVATTDAQLLAPEEVKEKVRHDLKAVEERDSTDKKRDRRQKKKEKREKKKAKDAREKVVEKMNPGLGNKYSKAKAIKKLEQISKFDKSVSLIKDDNKKLSSSSAFFNQLQEEVQTNVRAKKALKAKKKKPVVNASKLML</sequence>
<dbReference type="GO" id="GO:0034457">
    <property type="term" value="C:Mpp10 complex"/>
    <property type="evidence" value="ECO:0007669"/>
    <property type="project" value="UniProtKB-UniRule"/>
</dbReference>
<feature type="compositionally biased region" description="Basic and acidic residues" evidence="8">
    <location>
        <begin position="110"/>
        <end position="123"/>
    </location>
</feature>
<organism evidence="9 10">
    <name type="scientific">Elysia marginata</name>
    <dbReference type="NCBI Taxonomy" id="1093978"/>
    <lineage>
        <taxon>Eukaryota</taxon>
        <taxon>Metazoa</taxon>
        <taxon>Spiralia</taxon>
        <taxon>Lophotrochozoa</taxon>
        <taxon>Mollusca</taxon>
        <taxon>Gastropoda</taxon>
        <taxon>Heterobranchia</taxon>
        <taxon>Euthyneura</taxon>
        <taxon>Panpulmonata</taxon>
        <taxon>Sacoglossa</taxon>
        <taxon>Placobranchoidea</taxon>
        <taxon>Plakobranchidae</taxon>
        <taxon>Elysia</taxon>
    </lineage>
</organism>
<feature type="region of interest" description="Disordered" evidence="8">
    <location>
        <begin position="597"/>
        <end position="632"/>
    </location>
</feature>
<proteinExistence type="inferred from homology"/>
<feature type="compositionally biased region" description="Acidic residues" evidence="8">
    <location>
        <begin position="338"/>
        <end position="358"/>
    </location>
</feature>
<evidence type="ECO:0000256" key="1">
    <source>
        <dbReference type="ARBA" id="ARBA00004604"/>
    </source>
</evidence>
<keyword evidence="4 7" id="KW-0539">Nucleus</keyword>
<dbReference type="Proteomes" id="UP000762676">
    <property type="component" value="Unassembled WGS sequence"/>
</dbReference>
<dbReference type="PANTHER" id="PTHR17039:SF0">
    <property type="entry name" value="U3 SMALL NUCLEOLAR RIBONUCLEOPROTEIN PROTEIN MPP10"/>
    <property type="match status" value="1"/>
</dbReference>
<dbReference type="AlphaFoldDB" id="A0AAV4ILF3"/>
<protein>
    <recommendedName>
        <fullName evidence="7">U3 small nucleolar ribonucleoprotein protein MPP10</fullName>
    </recommendedName>
</protein>
<evidence type="ECO:0000256" key="5">
    <source>
        <dbReference type="ARBA" id="ARBA00023274"/>
    </source>
</evidence>
<name>A0AAV4ILF3_9GAST</name>
<feature type="compositionally biased region" description="Basic residues" evidence="8">
    <location>
        <begin position="612"/>
        <end position="628"/>
    </location>
</feature>
<comment type="caution">
    <text evidence="9">The sequence shown here is derived from an EMBL/GenBank/DDBJ whole genome shotgun (WGS) entry which is preliminary data.</text>
</comment>
<feature type="compositionally biased region" description="Basic residues" evidence="8">
    <location>
        <begin position="95"/>
        <end position="107"/>
    </location>
</feature>
<feature type="compositionally biased region" description="Basic and acidic residues" evidence="8">
    <location>
        <begin position="408"/>
        <end position="419"/>
    </location>
</feature>
<evidence type="ECO:0000313" key="10">
    <source>
        <dbReference type="Proteomes" id="UP000762676"/>
    </source>
</evidence>
<feature type="compositionally biased region" description="Polar residues" evidence="8">
    <location>
        <begin position="1"/>
        <end position="26"/>
    </location>
</feature>
<evidence type="ECO:0000256" key="8">
    <source>
        <dbReference type="SAM" id="MobiDB-lite"/>
    </source>
</evidence>
<feature type="compositionally biased region" description="Basic and acidic residues" evidence="8">
    <location>
        <begin position="387"/>
        <end position="401"/>
    </location>
</feature>
<keyword evidence="2 7" id="KW-0690">Ribosome biogenesis</keyword>
<comment type="similarity">
    <text evidence="6 7">Belongs to the MPP10 family.</text>
</comment>
<dbReference type="GO" id="GO:0006364">
    <property type="term" value="P:rRNA processing"/>
    <property type="evidence" value="ECO:0007669"/>
    <property type="project" value="UniProtKB-KW"/>
</dbReference>
<dbReference type="PIRSF" id="PIRSF017300">
    <property type="entry name" value="snoRNP_Mpp10"/>
    <property type="match status" value="1"/>
</dbReference>
<dbReference type="GO" id="GO:0032040">
    <property type="term" value="C:small-subunit processome"/>
    <property type="evidence" value="ECO:0007669"/>
    <property type="project" value="TreeGrafter"/>
</dbReference>
<feature type="compositionally biased region" description="Basic and acidic residues" evidence="8">
    <location>
        <begin position="597"/>
        <end position="611"/>
    </location>
</feature>
<comment type="subcellular location">
    <subcellularLocation>
        <location evidence="1 7">Nucleus</location>
        <location evidence="1 7">Nucleolus</location>
    </subcellularLocation>
</comment>
<comment type="function">
    <text evidence="7">Involved in nucleolar processing of pre-18S ribosomal RNA.</text>
</comment>
<evidence type="ECO:0000256" key="3">
    <source>
        <dbReference type="ARBA" id="ARBA00022552"/>
    </source>
</evidence>
<feature type="region of interest" description="Disordered" evidence="8">
    <location>
        <begin position="1"/>
        <end position="34"/>
    </location>
</feature>
<keyword evidence="5 7" id="KW-0687">Ribonucleoprotein</keyword>
<evidence type="ECO:0000256" key="6">
    <source>
        <dbReference type="ARBA" id="ARBA00029455"/>
    </source>
</evidence>
<keyword evidence="10" id="KW-1185">Reference proteome</keyword>
<dbReference type="GO" id="GO:0005732">
    <property type="term" value="C:sno(s)RNA-containing ribonucleoprotein complex"/>
    <property type="evidence" value="ECO:0007669"/>
    <property type="project" value="UniProtKB-UniRule"/>
</dbReference>
<dbReference type="Pfam" id="PF04006">
    <property type="entry name" value="Mpp10"/>
    <property type="match status" value="1"/>
</dbReference>
<dbReference type="PANTHER" id="PTHR17039">
    <property type="entry name" value="U3 SMALL NUCLEOLAR RIBONUCLEOPROTEIN PROTEIN MPP10"/>
    <property type="match status" value="1"/>
</dbReference>
<evidence type="ECO:0000256" key="4">
    <source>
        <dbReference type="ARBA" id="ARBA00023242"/>
    </source>
</evidence>
<feature type="region of interest" description="Disordered" evidence="8">
    <location>
        <begin position="221"/>
        <end position="434"/>
    </location>
</feature>
<feature type="region of interest" description="Disordered" evidence="8">
    <location>
        <begin position="95"/>
        <end position="201"/>
    </location>
</feature>